<comment type="caution">
    <text evidence="1">The sequence shown here is derived from an EMBL/GenBank/DDBJ whole genome shotgun (WGS) entry which is preliminary data.</text>
</comment>
<name>A0A167XB80_9HYPO</name>
<dbReference type="Proteomes" id="UP000076874">
    <property type="component" value="Unassembled WGS sequence"/>
</dbReference>
<dbReference type="PANTHER" id="PTHR37171:SF1">
    <property type="entry name" value="SERINE_THREONINE-PROTEIN KINASE YRZF-RELATED"/>
    <property type="match status" value="1"/>
</dbReference>
<dbReference type="OrthoDB" id="4847384at2759"/>
<dbReference type="PANTHER" id="PTHR37171">
    <property type="entry name" value="SERINE/THREONINE-PROTEIN KINASE YRZF-RELATED"/>
    <property type="match status" value="1"/>
</dbReference>
<protein>
    <submittedName>
        <fullName evidence="1">Protein kinase-like domain protein</fullName>
    </submittedName>
</protein>
<dbReference type="SUPFAM" id="SSF56112">
    <property type="entry name" value="Protein kinase-like (PK-like)"/>
    <property type="match status" value="1"/>
</dbReference>
<organism evidence="1 2">
    <name type="scientific">Niveomyces insectorum RCEF 264</name>
    <dbReference type="NCBI Taxonomy" id="1081102"/>
    <lineage>
        <taxon>Eukaryota</taxon>
        <taxon>Fungi</taxon>
        <taxon>Dikarya</taxon>
        <taxon>Ascomycota</taxon>
        <taxon>Pezizomycotina</taxon>
        <taxon>Sordariomycetes</taxon>
        <taxon>Hypocreomycetidae</taxon>
        <taxon>Hypocreales</taxon>
        <taxon>Cordycipitaceae</taxon>
        <taxon>Niveomyces</taxon>
    </lineage>
</organism>
<dbReference type="InterPro" id="IPR052396">
    <property type="entry name" value="Meiotic_Drive_Suppr_Kinase"/>
</dbReference>
<evidence type="ECO:0000313" key="1">
    <source>
        <dbReference type="EMBL" id="OAA64755.1"/>
    </source>
</evidence>
<keyword evidence="1" id="KW-0418">Kinase</keyword>
<accession>A0A167XB80</accession>
<dbReference type="EMBL" id="AZHD01000004">
    <property type="protein sequence ID" value="OAA64755.1"/>
    <property type="molecule type" value="Genomic_DNA"/>
</dbReference>
<keyword evidence="2" id="KW-1185">Reference proteome</keyword>
<evidence type="ECO:0000313" key="2">
    <source>
        <dbReference type="Proteomes" id="UP000076874"/>
    </source>
</evidence>
<dbReference type="InterPro" id="IPR011009">
    <property type="entry name" value="Kinase-like_dom_sf"/>
</dbReference>
<keyword evidence="1" id="KW-0808">Transferase</keyword>
<proteinExistence type="predicted"/>
<reference evidence="1 2" key="1">
    <citation type="journal article" date="2016" name="Genome Biol. Evol.">
        <title>Divergent and convergent evolution of fungal pathogenicity.</title>
        <authorList>
            <person name="Shang Y."/>
            <person name="Xiao G."/>
            <person name="Zheng P."/>
            <person name="Cen K."/>
            <person name="Zhan S."/>
            <person name="Wang C."/>
        </authorList>
    </citation>
    <scope>NUCLEOTIDE SEQUENCE [LARGE SCALE GENOMIC DNA]</scope>
    <source>
        <strain evidence="1 2">RCEF 264</strain>
    </source>
</reference>
<gene>
    <name evidence="1" type="ORF">SPI_03402</name>
</gene>
<dbReference type="GO" id="GO:0016301">
    <property type="term" value="F:kinase activity"/>
    <property type="evidence" value="ECO:0007669"/>
    <property type="project" value="UniProtKB-KW"/>
</dbReference>
<sequence>MGLGLTDAECRFPRPVQFRLRLSSIHAVAEPLDRMYPWVFQATLVENSWHRYVRAWLPSFPSLIQRFIRKFWPRYALPPTVVIKKLRGLFADDDEIVDKTEDFEKEKAIYQRLKPAQGRLVPEFFGEARCDGRRALVISLLPGATPRRQSKPRLTVEEFADRIAISVRELQKLGLIHADGRLSNIILVDDRIMFIDLEWVQEVEPEWLDHYCTAVSIPRFVDEYKKFLPKADREWEY</sequence>
<dbReference type="AlphaFoldDB" id="A0A167XB80"/>